<dbReference type="CDD" id="cd00056">
    <property type="entry name" value="ENDO3c"/>
    <property type="match status" value="1"/>
</dbReference>
<keyword evidence="8" id="KW-0411">Iron-sulfur</keyword>
<reference evidence="15" key="1">
    <citation type="journal article" date="2023" name="Commun. Biol.">
        <title>Genome analysis of Parmales, the sister group of diatoms, reveals the evolutionary specialization of diatoms from phago-mixotrophs to photoautotrophs.</title>
        <authorList>
            <person name="Ban H."/>
            <person name="Sato S."/>
            <person name="Yoshikawa S."/>
            <person name="Yamada K."/>
            <person name="Nakamura Y."/>
            <person name="Ichinomiya M."/>
            <person name="Sato N."/>
            <person name="Blanc-Mathieu R."/>
            <person name="Endo H."/>
            <person name="Kuwata A."/>
            <person name="Ogata H."/>
        </authorList>
    </citation>
    <scope>NUCLEOTIDE SEQUENCE [LARGE SCALE GENOMIC DNA]</scope>
    <source>
        <strain evidence="15">NIES 3701</strain>
    </source>
</reference>
<evidence type="ECO:0000256" key="9">
    <source>
        <dbReference type="ARBA" id="ARBA00023204"/>
    </source>
</evidence>
<dbReference type="Proteomes" id="UP001165085">
    <property type="component" value="Unassembled WGS sequence"/>
</dbReference>
<dbReference type="OrthoDB" id="2099276at2759"/>
<keyword evidence="5" id="KW-0227">DNA damage</keyword>
<evidence type="ECO:0000313" key="14">
    <source>
        <dbReference type="EMBL" id="GMH90129.1"/>
    </source>
</evidence>
<keyword evidence="11" id="KW-0326">Glycosidase</keyword>
<keyword evidence="10" id="KW-0456">Lyase</keyword>
<keyword evidence="4" id="KW-0479">Metal-binding</keyword>
<accession>A0A9W7BMZ3</accession>
<dbReference type="GO" id="GO:0046872">
    <property type="term" value="F:metal ion binding"/>
    <property type="evidence" value="ECO:0007669"/>
    <property type="project" value="UniProtKB-KW"/>
</dbReference>
<evidence type="ECO:0000256" key="3">
    <source>
        <dbReference type="ARBA" id="ARBA00022485"/>
    </source>
</evidence>
<sequence>MLSNTVRFLSRQVTQLKQFSGLAFALPATTAMSSKIPSTSTTVASPTSPTASRHFKRTRSSKATNEDQGDDQSSSVSTPPPKKKKSTPSPSASSSSTSTPSKSKPKKSPKKKSPTKLPAKPLPIPDDYEELYALVEELRADKTAPVDSDGAEALTDTKDPVTFRYQTLIALMLSSQTKDAMVGQAMRKMQAHEGGLTIDNISGMSEETLKSLIYGVGFHNNKTTYIKKATDVCKELGDIPNTAEGLCDLPGVGPKMAHIVMSIAWNEVSGIGVDTHMHRIFNILKWVKSNNPEQTRVQLESWLPRDRWDKINLLWVGFGQETQQQKEKSLKKALACSNTKAALKLMKRIGLDYHSEGKRYGLDEEIKAALKQE</sequence>
<dbReference type="GO" id="GO:0051539">
    <property type="term" value="F:4 iron, 4 sulfur cluster binding"/>
    <property type="evidence" value="ECO:0007669"/>
    <property type="project" value="UniProtKB-KW"/>
</dbReference>
<feature type="compositionally biased region" description="Low complexity" evidence="12">
    <location>
        <begin position="37"/>
        <end position="52"/>
    </location>
</feature>
<organism evidence="14 15">
    <name type="scientific">Triparma strigata</name>
    <dbReference type="NCBI Taxonomy" id="1606541"/>
    <lineage>
        <taxon>Eukaryota</taxon>
        <taxon>Sar</taxon>
        <taxon>Stramenopiles</taxon>
        <taxon>Ochrophyta</taxon>
        <taxon>Bolidophyceae</taxon>
        <taxon>Parmales</taxon>
        <taxon>Triparmaceae</taxon>
        <taxon>Triparma</taxon>
    </lineage>
</organism>
<dbReference type="InterPro" id="IPR011257">
    <property type="entry name" value="DNA_glycosylase"/>
</dbReference>
<evidence type="ECO:0000256" key="7">
    <source>
        <dbReference type="ARBA" id="ARBA00023004"/>
    </source>
</evidence>
<dbReference type="GO" id="GO:0003677">
    <property type="term" value="F:DNA binding"/>
    <property type="evidence" value="ECO:0007669"/>
    <property type="project" value="InterPro"/>
</dbReference>
<keyword evidence="9" id="KW-0234">DNA repair</keyword>
<evidence type="ECO:0000313" key="15">
    <source>
        <dbReference type="Proteomes" id="UP001165085"/>
    </source>
</evidence>
<dbReference type="Gene3D" id="1.10.1670.10">
    <property type="entry name" value="Helix-hairpin-Helix base-excision DNA repair enzymes (C-terminal)"/>
    <property type="match status" value="1"/>
</dbReference>
<comment type="caution">
    <text evidence="14">The sequence shown here is derived from an EMBL/GenBank/DDBJ whole genome shotgun (WGS) entry which is preliminary data.</text>
</comment>
<dbReference type="SMART" id="SM00478">
    <property type="entry name" value="ENDO3c"/>
    <property type="match status" value="1"/>
</dbReference>
<dbReference type="Pfam" id="PF00633">
    <property type="entry name" value="HHH"/>
    <property type="match status" value="1"/>
</dbReference>
<dbReference type="PANTHER" id="PTHR43286">
    <property type="entry name" value="ENDONUCLEASE III-LIKE PROTEIN 1"/>
    <property type="match status" value="1"/>
</dbReference>
<dbReference type="EMBL" id="BRXY01000367">
    <property type="protein sequence ID" value="GMH90129.1"/>
    <property type="molecule type" value="Genomic_DNA"/>
</dbReference>
<dbReference type="GO" id="GO:0006289">
    <property type="term" value="P:nucleotide-excision repair"/>
    <property type="evidence" value="ECO:0007669"/>
    <property type="project" value="TreeGrafter"/>
</dbReference>
<feature type="compositionally biased region" description="Basic residues" evidence="12">
    <location>
        <begin position="103"/>
        <end position="114"/>
    </location>
</feature>
<dbReference type="FunFam" id="1.10.340.30:FF:000005">
    <property type="entry name" value="Endonuclease III-like protein 1"/>
    <property type="match status" value="1"/>
</dbReference>
<feature type="region of interest" description="Disordered" evidence="12">
    <location>
        <begin position="33"/>
        <end position="124"/>
    </location>
</feature>
<evidence type="ECO:0000256" key="1">
    <source>
        <dbReference type="ARBA" id="ARBA00008343"/>
    </source>
</evidence>
<dbReference type="SUPFAM" id="SSF48150">
    <property type="entry name" value="DNA-glycosylase"/>
    <property type="match status" value="1"/>
</dbReference>
<protein>
    <recommendedName>
        <fullName evidence="2">DNA-(apurinic or apyrimidinic site) lyase</fullName>
        <ecNumber evidence="2">4.2.99.18</ecNumber>
    </recommendedName>
</protein>
<dbReference type="InterPro" id="IPR023170">
    <property type="entry name" value="HhH_base_excis_C"/>
</dbReference>
<proteinExistence type="inferred from homology"/>
<comment type="similarity">
    <text evidence="1">Belongs to the Nth/MutY family.</text>
</comment>
<evidence type="ECO:0000256" key="10">
    <source>
        <dbReference type="ARBA" id="ARBA00023239"/>
    </source>
</evidence>
<keyword evidence="7" id="KW-0408">Iron</keyword>
<gene>
    <name evidence="14" type="ORF">TrST_g1876</name>
</gene>
<dbReference type="GO" id="GO:0140078">
    <property type="term" value="F:class I DNA-(apurinic or apyrimidinic site) endonuclease activity"/>
    <property type="evidence" value="ECO:0007669"/>
    <property type="project" value="UniProtKB-EC"/>
</dbReference>
<dbReference type="GO" id="GO:0000703">
    <property type="term" value="F:oxidized pyrimidine nucleobase lesion DNA N-glycosylase activity"/>
    <property type="evidence" value="ECO:0007669"/>
    <property type="project" value="TreeGrafter"/>
</dbReference>
<dbReference type="Pfam" id="PF00730">
    <property type="entry name" value="HhH-GPD"/>
    <property type="match status" value="1"/>
</dbReference>
<dbReference type="GO" id="GO:0006285">
    <property type="term" value="P:base-excision repair, AP site formation"/>
    <property type="evidence" value="ECO:0007669"/>
    <property type="project" value="TreeGrafter"/>
</dbReference>
<dbReference type="PROSITE" id="PS01155">
    <property type="entry name" value="ENDONUCLEASE_III_2"/>
    <property type="match status" value="1"/>
</dbReference>
<evidence type="ECO:0000256" key="5">
    <source>
        <dbReference type="ARBA" id="ARBA00022763"/>
    </source>
</evidence>
<evidence type="ECO:0000256" key="11">
    <source>
        <dbReference type="ARBA" id="ARBA00023295"/>
    </source>
</evidence>
<keyword evidence="3" id="KW-0004">4Fe-4S</keyword>
<dbReference type="InterPro" id="IPR003265">
    <property type="entry name" value="HhH-GPD_domain"/>
</dbReference>
<evidence type="ECO:0000256" key="12">
    <source>
        <dbReference type="SAM" id="MobiDB-lite"/>
    </source>
</evidence>
<evidence type="ECO:0000256" key="8">
    <source>
        <dbReference type="ARBA" id="ARBA00023014"/>
    </source>
</evidence>
<dbReference type="InterPro" id="IPR004036">
    <property type="entry name" value="Endonuclease-III-like_CS2"/>
</dbReference>
<dbReference type="AlphaFoldDB" id="A0A9W7BMZ3"/>
<dbReference type="PANTHER" id="PTHR43286:SF1">
    <property type="entry name" value="ENDONUCLEASE III-LIKE PROTEIN 1"/>
    <property type="match status" value="1"/>
</dbReference>
<dbReference type="EC" id="4.2.99.18" evidence="2"/>
<evidence type="ECO:0000259" key="13">
    <source>
        <dbReference type="SMART" id="SM00478"/>
    </source>
</evidence>
<feature type="domain" description="HhH-GPD" evidence="13">
    <location>
        <begin position="173"/>
        <end position="321"/>
    </location>
</feature>
<name>A0A9W7BMZ3_9STRA</name>
<keyword evidence="15" id="KW-1185">Reference proteome</keyword>
<feature type="compositionally biased region" description="Low complexity" evidence="12">
    <location>
        <begin position="87"/>
        <end position="102"/>
    </location>
</feature>
<evidence type="ECO:0000256" key="4">
    <source>
        <dbReference type="ARBA" id="ARBA00022723"/>
    </source>
</evidence>
<evidence type="ECO:0000256" key="6">
    <source>
        <dbReference type="ARBA" id="ARBA00022801"/>
    </source>
</evidence>
<evidence type="ECO:0000256" key="2">
    <source>
        <dbReference type="ARBA" id="ARBA00012720"/>
    </source>
</evidence>
<dbReference type="GO" id="GO:0005634">
    <property type="term" value="C:nucleus"/>
    <property type="evidence" value="ECO:0007669"/>
    <property type="project" value="TreeGrafter"/>
</dbReference>
<dbReference type="Gene3D" id="1.10.340.30">
    <property type="entry name" value="Hypothetical protein, domain 2"/>
    <property type="match status" value="1"/>
</dbReference>
<dbReference type="InterPro" id="IPR000445">
    <property type="entry name" value="HhH_motif"/>
</dbReference>
<keyword evidence="6" id="KW-0378">Hydrolase</keyword>